<gene>
    <name evidence="8" type="ORF">H1BulkLitter51109_000003</name>
</gene>
<comment type="similarity">
    <text evidence="7">Belongs to the Leviviricetes maturation protein family.</text>
</comment>
<accession>A0A514D9D5</accession>
<name>A0A514D9D5_9VIRU</name>
<evidence type="ECO:0000256" key="3">
    <source>
        <dbReference type="ARBA" id="ARBA00022804"/>
    </source>
</evidence>
<evidence type="ECO:0000256" key="7">
    <source>
        <dbReference type="ARBA" id="ARBA00035110"/>
    </source>
</evidence>
<keyword evidence="5" id="KW-1175">Viral attachment to host cell pilus</keyword>
<keyword evidence="4" id="KW-0946">Virion</keyword>
<evidence type="ECO:0008006" key="9">
    <source>
        <dbReference type="Google" id="ProtNLM"/>
    </source>
</evidence>
<evidence type="ECO:0000256" key="5">
    <source>
        <dbReference type="ARBA" id="ARBA00023104"/>
    </source>
</evidence>
<keyword evidence="2" id="KW-0945">Host-virus interaction</keyword>
<dbReference type="Pfam" id="PF03863">
    <property type="entry name" value="Phage_mat-A"/>
    <property type="match status" value="1"/>
</dbReference>
<evidence type="ECO:0000256" key="2">
    <source>
        <dbReference type="ARBA" id="ARBA00022581"/>
    </source>
</evidence>
<comment type="subcellular location">
    <subcellularLocation>
        <location evidence="1">Virion</location>
    </subcellularLocation>
</comment>
<evidence type="ECO:0000256" key="1">
    <source>
        <dbReference type="ARBA" id="ARBA00004328"/>
    </source>
</evidence>
<protein>
    <recommendedName>
        <fullName evidence="9">Maturation</fullName>
    </recommendedName>
</protein>
<evidence type="ECO:0000313" key="8">
    <source>
        <dbReference type="EMBL" id="QDH90225.1"/>
    </source>
</evidence>
<proteinExistence type="inferred from homology"/>
<sequence length="394" mass="44494">MTSYGPIVRDQVKSSIPQMRIYKKCYVQKPPYVDRLPYSYSKVEQVLIPNPWGFTPSSVPGVDPSLSFPSVYAKAYGKFIEDAKASVNLAVDLAERKQAIDMMASRVMQLYRFSRNIASFRFSAAARDLGLRVLGERKTRRVVYLTVATPNGDRICKFNYLSKKKRKVHNPSLDGEVKFKRTLKFFGDHFLEYHFGWEPLVKDIGDAVQLIHDTPFKGLTRSVEGRASEYYSKPSFTDPAKWSGVTVGYYPKVSYRILADVTISDPNILRLNQMGFVNPAVIAWELVPFSFVVDWFVNVGEVLSAFTDLAGLSLSNSTTSYRAIYEDTTYWTGGIPDYSFAPFATIAVYGRKAVYVRRSLGVSTPKLSLKPIKWPSPIRGATAVSLLTQFLRNH</sequence>
<dbReference type="InterPro" id="IPR005563">
    <property type="entry name" value="A_protein"/>
</dbReference>
<keyword evidence="3" id="KW-1161">Viral attachment to host cell</keyword>
<dbReference type="GO" id="GO:0039666">
    <property type="term" value="P:virion attachment to host cell pilus"/>
    <property type="evidence" value="ECO:0007669"/>
    <property type="project" value="UniProtKB-KW"/>
</dbReference>
<evidence type="ECO:0000256" key="6">
    <source>
        <dbReference type="ARBA" id="ARBA00023296"/>
    </source>
</evidence>
<organism evidence="8">
    <name type="scientific">Leviviridae sp</name>
    <dbReference type="NCBI Taxonomy" id="2027243"/>
    <lineage>
        <taxon>Viruses</taxon>
        <taxon>Riboviria</taxon>
        <taxon>Orthornavirae</taxon>
        <taxon>Lenarviricota</taxon>
        <taxon>Leviviricetes</taxon>
        <taxon>Norzivirales</taxon>
        <taxon>Fiersviridae</taxon>
    </lineage>
</organism>
<dbReference type="EMBL" id="MN035362">
    <property type="protein sequence ID" value="QDH90225.1"/>
    <property type="molecule type" value="Genomic_RNA"/>
</dbReference>
<evidence type="ECO:0000256" key="4">
    <source>
        <dbReference type="ARBA" id="ARBA00022844"/>
    </source>
</evidence>
<reference evidence="8" key="1">
    <citation type="submission" date="2019-05" db="EMBL/GenBank/DDBJ databases">
        <title>Metatranscriptomic reconstruction reveals RNA viruses with the potential to shape carbon cycling in soil.</title>
        <authorList>
            <person name="Starr E.P."/>
            <person name="Nuccio E."/>
            <person name="Pett-Ridge J."/>
            <person name="Banfield J.F."/>
            <person name="Firestone M.K."/>
        </authorList>
    </citation>
    <scope>NUCLEOTIDE SEQUENCE</scope>
    <source>
        <strain evidence="8">H1_Bulk_Litter_5_scaffold_1109</strain>
    </source>
</reference>
<keyword evidence="6" id="KW-1160">Virus entry into host cell</keyword>
<dbReference type="GO" id="GO:0044423">
    <property type="term" value="C:virion component"/>
    <property type="evidence" value="ECO:0007669"/>
    <property type="project" value="UniProtKB-KW"/>
</dbReference>